<keyword evidence="2 6" id="KW-0808">Transferase</keyword>
<evidence type="ECO:0000256" key="3">
    <source>
        <dbReference type="ARBA" id="ARBA00022741"/>
    </source>
</evidence>
<evidence type="ECO:0000313" key="10">
    <source>
        <dbReference type="Proteomes" id="UP001610432"/>
    </source>
</evidence>
<dbReference type="PROSITE" id="PS51748">
    <property type="entry name" value="HEXOKINASE_2"/>
    <property type="match status" value="1"/>
</dbReference>
<evidence type="ECO:0000313" key="9">
    <source>
        <dbReference type="EMBL" id="KAL2866761.1"/>
    </source>
</evidence>
<dbReference type="Proteomes" id="UP001610432">
    <property type="component" value="Unassembled WGS sequence"/>
</dbReference>
<sequence length="555" mass="60594">MSSPLAKALQRMQALFSNIIAALEAMLLFPSLFRDPSQGGRKSSRAAFWRRRALNAFADEIDRAFSKPLTLPNMITMSEKMRAQFRTGLESSPICMLPSYNHALPSGNEEGTFLALDVGGSTLRVALIELRGHGKMEILRVSSSPIDNEVKLLEGVSFFDWMAEKIESMLRDVGTKYGREDATLSMGLSWSFPIEQTSASSGLVIHMGKGFLCSIGTVGQELGALIVRSCQKRGINVQVDAIVNDSSAALLSRAYVDPATRMSLILGTGTNVAIHFPVHAIGLNKFGARPPGWFDYAKHVIINSEMSMFGGGGVLPMTRWDDIINRTHLRPDYQPLEYMATGRYLGEIVRLIIVEAVEVAQLFCGELPHSMRDAYSFDTSVVAFIEADDSPFLTASAALLQKEHTFSSPPSPDDLQFLLRVCQTISKRAAGYLATAIHSMWCLRNEAEFPELPSAPSSGKIPREVTVTESGSNPECLSIACDGSVINKYPGFRDRCQSYLNQLTEKTNSVKGLQDSNRRPCIRLEPAPESAILGAAVAVAVAVASTNKEAEDTIL</sequence>
<keyword evidence="3 6" id="KW-0547">Nucleotide-binding</keyword>
<reference evidence="9 10" key="1">
    <citation type="submission" date="2024-07" db="EMBL/GenBank/DDBJ databases">
        <title>Section-level genome sequencing and comparative genomics of Aspergillus sections Usti and Cavernicolus.</title>
        <authorList>
            <consortium name="Lawrence Berkeley National Laboratory"/>
            <person name="Nybo J.L."/>
            <person name="Vesth T.C."/>
            <person name="Theobald S."/>
            <person name="Frisvad J.C."/>
            <person name="Larsen T.O."/>
            <person name="Kjaerboelling I."/>
            <person name="Rothschild-Mancinelli K."/>
            <person name="Lyhne E.K."/>
            <person name="Kogle M.E."/>
            <person name="Barry K."/>
            <person name="Clum A."/>
            <person name="Na H."/>
            <person name="Ledsgaard L."/>
            <person name="Lin J."/>
            <person name="Lipzen A."/>
            <person name="Kuo A."/>
            <person name="Riley R."/>
            <person name="Mondo S."/>
            <person name="Labutti K."/>
            <person name="Haridas S."/>
            <person name="Pangalinan J."/>
            <person name="Salamov A.A."/>
            <person name="Simmons B.A."/>
            <person name="Magnuson J.K."/>
            <person name="Chen J."/>
            <person name="Drula E."/>
            <person name="Henrissat B."/>
            <person name="Wiebenga A."/>
            <person name="Lubbers R.J."/>
            <person name="Gomes A.C."/>
            <person name="Macurrencykelacurrency M.R."/>
            <person name="Stajich J."/>
            <person name="Grigoriev I.V."/>
            <person name="Mortensen U.H."/>
            <person name="De Vries R.P."/>
            <person name="Baker S.E."/>
            <person name="Andersen M.R."/>
        </authorList>
    </citation>
    <scope>NUCLEOTIDE SEQUENCE [LARGE SCALE GENOMIC DNA]</scope>
    <source>
        <strain evidence="9 10">CBS 449.75</strain>
    </source>
</reference>
<proteinExistence type="inferred from homology"/>
<dbReference type="PRINTS" id="PR00475">
    <property type="entry name" value="HEXOKINASE"/>
</dbReference>
<evidence type="ECO:0000259" key="7">
    <source>
        <dbReference type="Pfam" id="PF00349"/>
    </source>
</evidence>
<dbReference type="SUPFAM" id="SSF53067">
    <property type="entry name" value="Actin-like ATPase domain"/>
    <property type="match status" value="2"/>
</dbReference>
<dbReference type="Gene3D" id="3.30.420.40">
    <property type="match status" value="1"/>
</dbReference>
<dbReference type="Pfam" id="PF03727">
    <property type="entry name" value="Hexokinase_2"/>
    <property type="match status" value="1"/>
</dbReference>
<keyword evidence="10" id="KW-1185">Reference proteome</keyword>
<dbReference type="GeneID" id="98139556"/>
<comment type="similarity">
    <text evidence="1 6">Belongs to the hexokinase family.</text>
</comment>
<dbReference type="Gene3D" id="3.40.367.20">
    <property type="match status" value="1"/>
</dbReference>
<evidence type="ECO:0000256" key="2">
    <source>
        <dbReference type="ARBA" id="ARBA00022679"/>
    </source>
</evidence>
<dbReference type="InterPro" id="IPR022672">
    <property type="entry name" value="Hexokinase_N"/>
</dbReference>
<dbReference type="PANTHER" id="PTHR19443:SF24">
    <property type="entry name" value="PHOSPHOTRANSFERASE"/>
    <property type="match status" value="1"/>
</dbReference>
<gene>
    <name evidence="9" type="ORF">BJX67DRAFT_126732</name>
</gene>
<keyword evidence="4 6" id="KW-0418">Kinase</keyword>
<keyword evidence="5 6" id="KW-0067">ATP-binding</keyword>
<dbReference type="InterPro" id="IPR001312">
    <property type="entry name" value="Hexokinase"/>
</dbReference>
<protein>
    <recommendedName>
        <fullName evidence="6">Phosphotransferase</fullName>
        <ecNumber evidence="6">2.7.1.-</ecNumber>
    </recommendedName>
</protein>
<dbReference type="RefSeq" id="XP_070885740.1">
    <property type="nucleotide sequence ID" value="XM_071024484.1"/>
</dbReference>
<organism evidence="9 10">
    <name type="scientific">Aspergillus lucknowensis</name>
    <dbReference type="NCBI Taxonomy" id="176173"/>
    <lineage>
        <taxon>Eukaryota</taxon>
        <taxon>Fungi</taxon>
        <taxon>Dikarya</taxon>
        <taxon>Ascomycota</taxon>
        <taxon>Pezizomycotina</taxon>
        <taxon>Eurotiomycetes</taxon>
        <taxon>Eurotiomycetidae</taxon>
        <taxon>Eurotiales</taxon>
        <taxon>Aspergillaceae</taxon>
        <taxon>Aspergillus</taxon>
        <taxon>Aspergillus subgen. Nidulantes</taxon>
    </lineage>
</organism>
<comment type="caution">
    <text evidence="9">The sequence shown here is derived from an EMBL/GenBank/DDBJ whole genome shotgun (WGS) entry which is preliminary data.</text>
</comment>
<evidence type="ECO:0000256" key="1">
    <source>
        <dbReference type="ARBA" id="ARBA00009225"/>
    </source>
</evidence>
<feature type="domain" description="Hexokinase N-terminal" evidence="7">
    <location>
        <begin position="72"/>
        <end position="255"/>
    </location>
</feature>
<dbReference type="InterPro" id="IPR022673">
    <property type="entry name" value="Hexokinase_C"/>
</dbReference>
<evidence type="ECO:0000256" key="6">
    <source>
        <dbReference type="RuleBase" id="RU362007"/>
    </source>
</evidence>
<evidence type="ECO:0000256" key="5">
    <source>
        <dbReference type="ARBA" id="ARBA00022840"/>
    </source>
</evidence>
<dbReference type="Pfam" id="PF00349">
    <property type="entry name" value="Hexokinase_1"/>
    <property type="match status" value="1"/>
</dbReference>
<evidence type="ECO:0000256" key="4">
    <source>
        <dbReference type="ARBA" id="ARBA00022777"/>
    </source>
</evidence>
<dbReference type="InterPro" id="IPR043129">
    <property type="entry name" value="ATPase_NBD"/>
</dbReference>
<evidence type="ECO:0000259" key="8">
    <source>
        <dbReference type="Pfam" id="PF03727"/>
    </source>
</evidence>
<dbReference type="EMBL" id="JBFXLQ010000023">
    <property type="protein sequence ID" value="KAL2866761.1"/>
    <property type="molecule type" value="Genomic_DNA"/>
</dbReference>
<accession>A0ABR4LQG7</accession>
<keyword evidence="6" id="KW-0324">Glycolysis</keyword>
<dbReference type="EC" id="2.7.1.-" evidence="6"/>
<name>A0ABR4LQG7_9EURO</name>
<dbReference type="PANTHER" id="PTHR19443">
    <property type="entry name" value="HEXOKINASE"/>
    <property type="match status" value="1"/>
</dbReference>
<feature type="domain" description="Hexokinase C-terminal" evidence="8">
    <location>
        <begin position="261"/>
        <end position="541"/>
    </location>
</feature>